<dbReference type="AlphaFoldDB" id="A0A0F9F493"/>
<keyword evidence="2" id="KW-0378">Hydrolase</keyword>
<dbReference type="Pfam" id="PF16123">
    <property type="entry name" value="HAGH_C"/>
    <property type="match status" value="1"/>
</dbReference>
<dbReference type="GO" id="GO:0046872">
    <property type="term" value="F:metal ion binding"/>
    <property type="evidence" value="ECO:0007669"/>
    <property type="project" value="UniProtKB-KW"/>
</dbReference>
<dbReference type="InterPro" id="IPR032282">
    <property type="entry name" value="HAGH_C"/>
</dbReference>
<evidence type="ECO:0000313" key="5">
    <source>
        <dbReference type="EMBL" id="KKL73266.1"/>
    </source>
</evidence>
<dbReference type="GO" id="GO:0016787">
    <property type="term" value="F:hydrolase activity"/>
    <property type="evidence" value="ECO:0007669"/>
    <property type="project" value="UniProtKB-KW"/>
</dbReference>
<keyword evidence="3" id="KW-0862">Zinc</keyword>
<evidence type="ECO:0000256" key="2">
    <source>
        <dbReference type="ARBA" id="ARBA00022801"/>
    </source>
</evidence>
<evidence type="ECO:0000259" key="4">
    <source>
        <dbReference type="Pfam" id="PF16123"/>
    </source>
</evidence>
<protein>
    <recommendedName>
        <fullName evidence="4">Hydroxyacylglutathione hydrolase C-terminal domain-containing protein</fullName>
    </recommendedName>
</protein>
<evidence type="ECO:0000256" key="1">
    <source>
        <dbReference type="ARBA" id="ARBA00022723"/>
    </source>
</evidence>
<gene>
    <name evidence="5" type="ORF">LCGC14_2076640</name>
</gene>
<feature type="non-terminal residue" evidence="5">
    <location>
        <position position="1"/>
    </location>
</feature>
<sequence length="35" mass="3833">PFLRAGLPEVKSAISMQNAGDAAVFAEIRARKDRF</sequence>
<proteinExistence type="predicted"/>
<name>A0A0F9F493_9ZZZZ</name>
<evidence type="ECO:0000256" key="3">
    <source>
        <dbReference type="ARBA" id="ARBA00022833"/>
    </source>
</evidence>
<reference evidence="5" key="1">
    <citation type="journal article" date="2015" name="Nature">
        <title>Complex archaea that bridge the gap between prokaryotes and eukaryotes.</title>
        <authorList>
            <person name="Spang A."/>
            <person name="Saw J.H."/>
            <person name="Jorgensen S.L."/>
            <person name="Zaremba-Niedzwiedzka K."/>
            <person name="Martijn J."/>
            <person name="Lind A.E."/>
            <person name="van Eijk R."/>
            <person name="Schleper C."/>
            <person name="Guy L."/>
            <person name="Ettema T.J."/>
        </authorList>
    </citation>
    <scope>NUCLEOTIDE SEQUENCE</scope>
</reference>
<dbReference type="EMBL" id="LAZR01025015">
    <property type="protein sequence ID" value="KKL73266.1"/>
    <property type="molecule type" value="Genomic_DNA"/>
</dbReference>
<feature type="domain" description="Hydroxyacylglutathione hydrolase C-terminal" evidence="4">
    <location>
        <begin position="1"/>
        <end position="35"/>
    </location>
</feature>
<comment type="caution">
    <text evidence="5">The sequence shown here is derived from an EMBL/GenBank/DDBJ whole genome shotgun (WGS) entry which is preliminary data.</text>
</comment>
<organism evidence="5">
    <name type="scientific">marine sediment metagenome</name>
    <dbReference type="NCBI Taxonomy" id="412755"/>
    <lineage>
        <taxon>unclassified sequences</taxon>
        <taxon>metagenomes</taxon>
        <taxon>ecological metagenomes</taxon>
    </lineage>
</organism>
<accession>A0A0F9F493</accession>
<keyword evidence="1" id="KW-0479">Metal-binding</keyword>